<reference evidence="4 5" key="1">
    <citation type="submission" date="2020-03" db="EMBL/GenBank/DDBJ databases">
        <authorList>
            <consortium name="Genoscope - CEA"/>
            <person name="William W."/>
        </authorList>
    </citation>
    <scope>NUCLEOTIDE SEQUENCE [LARGE SCALE GENOMIC DNA]</scope>
    <source>
        <strain evidence="5">DSM 16959</strain>
    </source>
</reference>
<feature type="repeat" description="TPR" evidence="1">
    <location>
        <begin position="202"/>
        <end position="235"/>
    </location>
</feature>
<evidence type="ECO:0000313" key="4">
    <source>
        <dbReference type="EMBL" id="CAB1369910.1"/>
    </source>
</evidence>
<evidence type="ECO:0000256" key="2">
    <source>
        <dbReference type="SAM" id="MobiDB-lite"/>
    </source>
</evidence>
<dbReference type="Proteomes" id="UP000515733">
    <property type="component" value="Chromosome"/>
</dbReference>
<feature type="compositionally biased region" description="Basic and acidic residues" evidence="2">
    <location>
        <begin position="65"/>
        <end position="79"/>
    </location>
</feature>
<protein>
    <submittedName>
        <fullName evidence="4">Uncharacterized protein</fullName>
    </submittedName>
</protein>
<dbReference type="KEGG" id="doe:DENOEST_2745"/>
<accession>A0A6S6Y3Q7</accession>
<dbReference type="PANTHER" id="PTHR12558:SF33">
    <property type="entry name" value="BLL7664 PROTEIN"/>
    <property type="match status" value="1"/>
</dbReference>
<dbReference type="PROSITE" id="PS50005">
    <property type="entry name" value="TPR"/>
    <property type="match status" value="2"/>
</dbReference>
<dbReference type="InterPro" id="IPR011990">
    <property type="entry name" value="TPR-like_helical_dom_sf"/>
</dbReference>
<dbReference type="Pfam" id="PF14559">
    <property type="entry name" value="TPR_19"/>
    <property type="match status" value="1"/>
</dbReference>
<feature type="compositionally biased region" description="Polar residues" evidence="2">
    <location>
        <begin position="81"/>
        <end position="96"/>
    </location>
</feature>
<sequence length="287" mass="31479">MKRTIAVMGWMFTPLALLVSQGGHSASAAEDRESMNPPRMIALPTDSAPSSPDQAALGEPAPSSDTDRAIIPRQKREAGSRQPSTSPGKKNIQITRTRPHLDPTLTEAYEALQQGNLAQAAETYQRALAHDPWNGDALHGMAVLHLRQGRPDMAEPFYQKALEADPRDARALAGLINLQSPADPVQAESRLNSLLARMPESPFLNFSRGNLLAEQGRWSEARQAYSRAASRDPANPDYLFNLAVSLDRLQQPVPAARYYQQALAEAGRCPAGFDRLAAMERLKRIRP</sequence>
<evidence type="ECO:0000256" key="3">
    <source>
        <dbReference type="SAM" id="SignalP"/>
    </source>
</evidence>
<dbReference type="InterPro" id="IPR019734">
    <property type="entry name" value="TPR_rpt"/>
</dbReference>
<name>A0A6S6Y3Q7_9PROT</name>
<dbReference type="SMART" id="SM00028">
    <property type="entry name" value="TPR"/>
    <property type="match status" value="4"/>
</dbReference>
<dbReference type="SUPFAM" id="SSF48452">
    <property type="entry name" value="TPR-like"/>
    <property type="match status" value="1"/>
</dbReference>
<gene>
    <name evidence="4" type="ORF">DENOEST_2745</name>
</gene>
<keyword evidence="3" id="KW-0732">Signal</keyword>
<dbReference type="OrthoDB" id="5612599at2"/>
<feature type="repeat" description="TPR" evidence="1">
    <location>
        <begin position="135"/>
        <end position="168"/>
    </location>
</feature>
<keyword evidence="1" id="KW-0802">TPR repeat</keyword>
<dbReference type="PANTHER" id="PTHR12558">
    <property type="entry name" value="CELL DIVISION CYCLE 16,23,27"/>
    <property type="match status" value="1"/>
</dbReference>
<dbReference type="RefSeq" id="WP_145772063.1">
    <property type="nucleotide sequence ID" value="NZ_LR778301.1"/>
</dbReference>
<keyword evidence="5" id="KW-1185">Reference proteome</keyword>
<dbReference type="Gene3D" id="1.25.40.10">
    <property type="entry name" value="Tetratricopeptide repeat domain"/>
    <property type="match status" value="2"/>
</dbReference>
<dbReference type="Pfam" id="PF13432">
    <property type="entry name" value="TPR_16"/>
    <property type="match status" value="1"/>
</dbReference>
<organism evidence="4 5">
    <name type="scientific">Denitratisoma oestradiolicum</name>
    <dbReference type="NCBI Taxonomy" id="311182"/>
    <lineage>
        <taxon>Bacteria</taxon>
        <taxon>Pseudomonadati</taxon>
        <taxon>Pseudomonadota</taxon>
        <taxon>Betaproteobacteria</taxon>
        <taxon>Nitrosomonadales</taxon>
        <taxon>Sterolibacteriaceae</taxon>
        <taxon>Denitratisoma</taxon>
    </lineage>
</organism>
<feature type="region of interest" description="Disordered" evidence="2">
    <location>
        <begin position="26"/>
        <end position="97"/>
    </location>
</feature>
<dbReference type="AlphaFoldDB" id="A0A6S6Y3Q7"/>
<evidence type="ECO:0000256" key="1">
    <source>
        <dbReference type="PROSITE-ProRule" id="PRU00339"/>
    </source>
</evidence>
<dbReference type="EMBL" id="LR778301">
    <property type="protein sequence ID" value="CAB1369910.1"/>
    <property type="molecule type" value="Genomic_DNA"/>
</dbReference>
<feature type="signal peptide" evidence="3">
    <location>
        <begin position="1"/>
        <end position="28"/>
    </location>
</feature>
<proteinExistence type="predicted"/>
<feature type="chain" id="PRO_5043669213" evidence="3">
    <location>
        <begin position="29"/>
        <end position="287"/>
    </location>
</feature>
<evidence type="ECO:0000313" key="5">
    <source>
        <dbReference type="Proteomes" id="UP000515733"/>
    </source>
</evidence>